<protein>
    <submittedName>
        <fullName evidence="1">Uncharacterized protein</fullName>
    </submittedName>
</protein>
<gene>
    <name evidence="1" type="ORF">N8I84_03050</name>
</gene>
<proteinExistence type="predicted"/>
<dbReference type="Proteomes" id="UP001061298">
    <property type="component" value="Chromosome"/>
</dbReference>
<sequence>MRTNLSPAEGTENPVRQVRLSLSTRTLTTVADLLCAQWSENGTNASGTWRR</sequence>
<dbReference type="EMBL" id="CP106793">
    <property type="protein sequence ID" value="UXY17824.1"/>
    <property type="molecule type" value="Genomic_DNA"/>
</dbReference>
<name>A0ABY6DTX3_9ACTN</name>
<evidence type="ECO:0000313" key="2">
    <source>
        <dbReference type="Proteomes" id="UP001061298"/>
    </source>
</evidence>
<reference evidence="1" key="1">
    <citation type="submission" date="2022-10" db="EMBL/GenBank/DDBJ databases">
        <authorList>
            <person name="Mo P."/>
        </authorList>
    </citation>
    <scope>NUCLEOTIDE SEQUENCE</scope>
    <source>
        <strain evidence="1">HUAS 13-4</strain>
    </source>
</reference>
<accession>A0ABY6DTX3</accession>
<keyword evidence="2" id="KW-1185">Reference proteome</keyword>
<dbReference type="RefSeq" id="WP_263227912.1">
    <property type="nucleotide sequence ID" value="NZ_CP106793.1"/>
</dbReference>
<organism evidence="1 2">
    <name type="scientific">Streptomyces cynarae</name>
    <dbReference type="NCBI Taxonomy" id="2981134"/>
    <lineage>
        <taxon>Bacteria</taxon>
        <taxon>Bacillati</taxon>
        <taxon>Actinomycetota</taxon>
        <taxon>Actinomycetes</taxon>
        <taxon>Kitasatosporales</taxon>
        <taxon>Streptomycetaceae</taxon>
        <taxon>Streptomyces</taxon>
    </lineage>
</organism>
<evidence type="ECO:0000313" key="1">
    <source>
        <dbReference type="EMBL" id="UXY17824.1"/>
    </source>
</evidence>